<organism evidence="1">
    <name type="scientific">Klebsiella quasipneumoniae</name>
    <dbReference type="NCBI Taxonomy" id="1463165"/>
    <lineage>
        <taxon>Bacteria</taxon>
        <taxon>Pseudomonadati</taxon>
        <taxon>Pseudomonadota</taxon>
        <taxon>Gammaproteobacteria</taxon>
        <taxon>Enterobacterales</taxon>
        <taxon>Enterobacteriaceae</taxon>
        <taxon>Klebsiella/Raoultella group</taxon>
        <taxon>Klebsiella</taxon>
        <taxon>Klebsiella pneumoniae complex</taxon>
    </lineage>
</organism>
<gene>
    <name evidence="1" type="ORF">ETE84_12125</name>
</gene>
<proteinExistence type="predicted"/>
<name>A0A483KI03_9ENTR</name>
<dbReference type="AlphaFoldDB" id="A0A483KI03"/>
<dbReference type="Gene3D" id="3.30.420.380">
    <property type="match status" value="1"/>
</dbReference>
<comment type="caution">
    <text evidence="1">The sequence shown here is derived from an EMBL/GenBank/DDBJ whole genome shotgun (WGS) entry which is preliminary data.</text>
</comment>
<protein>
    <submittedName>
        <fullName evidence="1">Pilus assembly protein</fullName>
    </submittedName>
</protein>
<sequence length="266" mass="29756">MAFRNWRIGMHIQQDSIAIVALLHERSHWALRRWWRIPLPPGLVRQGMVADVSALGSRLAAWRRELPAQHQISIAFPAARTLQKRLPYPQFALREREQATWIASAMTQQLAMPASSLCIDYAPTSRDDGWQVTAAQRLDINVLRELAGRLRLRVAAIVPDASALGAFFPWVTAAEQGLAWRDEKYWLWATQEAWGCDACDAIGSLSQLAGQLQVPLRLCADAGDEGSRFDVWQVVHRRQPPLPADGDRYAIALGLALGGGRHDVCR</sequence>
<dbReference type="EMBL" id="SDCO01000005">
    <property type="protein sequence ID" value="TCX62367.1"/>
    <property type="molecule type" value="Genomic_DNA"/>
</dbReference>
<reference evidence="1" key="1">
    <citation type="submission" date="2019-01" db="EMBL/GenBank/DDBJ databases">
        <authorList>
            <person name="Lista F."/>
            <person name="Anselmo A."/>
        </authorList>
    </citation>
    <scope>NUCLEOTIDE SEQUENCE</scope>
    <source>
        <strain evidence="1">8S</strain>
    </source>
</reference>
<dbReference type="SUPFAM" id="SSF53067">
    <property type="entry name" value="Actin-like ATPase domain"/>
    <property type="match status" value="1"/>
</dbReference>
<accession>A0A483KI03</accession>
<dbReference type="InterPro" id="IPR043129">
    <property type="entry name" value="ATPase_NBD"/>
</dbReference>
<evidence type="ECO:0000313" key="1">
    <source>
        <dbReference type="EMBL" id="TCX62367.1"/>
    </source>
</evidence>